<dbReference type="InterPro" id="IPR025427">
    <property type="entry name" value="DUF4160"/>
</dbReference>
<gene>
    <name evidence="1" type="ORF">D5400_01855</name>
</gene>
<dbReference type="AlphaFoldDB" id="A0A3Q8XL81"/>
<dbReference type="RefSeq" id="WP_126007115.1">
    <property type="nucleotide sequence ID" value="NZ_CP032509.1"/>
</dbReference>
<name>A0A3Q8XL81_9HYPH</name>
<dbReference type="Pfam" id="PF13711">
    <property type="entry name" value="DUF4160"/>
    <property type="match status" value="1"/>
</dbReference>
<evidence type="ECO:0000313" key="1">
    <source>
        <dbReference type="EMBL" id="AZN70186.1"/>
    </source>
</evidence>
<proteinExistence type="predicted"/>
<reference evidence="1 2" key="1">
    <citation type="submission" date="2018-09" db="EMBL/GenBank/DDBJ databases">
        <title>Marinorhizobium profundi gen. nov., sp. nov., isolated from a deep-sea sediment sample from the New Britain Trench and proposal of Marinorhizobiaceae fam. nov. in the order Rhizobiales of the class Alphaproteobacteria.</title>
        <authorList>
            <person name="Cao J."/>
        </authorList>
    </citation>
    <scope>NUCLEOTIDE SEQUENCE [LARGE SCALE GENOMIC DNA]</scope>
    <source>
        <strain evidence="1 2">WS11</strain>
    </source>
</reference>
<sequence length="77" mass="9149">MPTVLIESGFRFHFFSGDWNEPPHIHVDAKGMRAKIWLRDLKISKRGGFSDPDMRRIMQIATEHQEQFLEAWNEFFA</sequence>
<keyword evidence="2" id="KW-1185">Reference proteome</keyword>
<evidence type="ECO:0000313" key="2">
    <source>
        <dbReference type="Proteomes" id="UP000268192"/>
    </source>
</evidence>
<accession>A0A3Q8XL81</accession>
<dbReference type="EMBL" id="CP032509">
    <property type="protein sequence ID" value="AZN70186.1"/>
    <property type="molecule type" value="Genomic_DNA"/>
</dbReference>
<organism evidence="1 2">
    <name type="scientific">Georhizobium profundi</name>
    <dbReference type="NCBI Taxonomy" id="2341112"/>
    <lineage>
        <taxon>Bacteria</taxon>
        <taxon>Pseudomonadati</taxon>
        <taxon>Pseudomonadota</taxon>
        <taxon>Alphaproteobacteria</taxon>
        <taxon>Hyphomicrobiales</taxon>
        <taxon>Rhizobiaceae</taxon>
        <taxon>Georhizobium</taxon>
    </lineage>
</organism>
<protein>
    <submittedName>
        <fullName evidence="1">DUF4160 domain-containing protein</fullName>
    </submittedName>
</protein>
<dbReference type="Proteomes" id="UP000268192">
    <property type="component" value="Chromosome"/>
</dbReference>
<dbReference type="OrthoDB" id="122670at2"/>
<dbReference type="KEGG" id="abaw:D5400_01855"/>